<accession>A0ABS4WFH4</accession>
<dbReference type="Proteomes" id="UP000766570">
    <property type="component" value="Unassembled WGS sequence"/>
</dbReference>
<proteinExistence type="predicted"/>
<gene>
    <name evidence="1" type="ORF">JOF46_002854</name>
</gene>
<reference evidence="1 2" key="1">
    <citation type="submission" date="2021-03" db="EMBL/GenBank/DDBJ databases">
        <title>Sequencing the genomes of 1000 actinobacteria strains.</title>
        <authorList>
            <person name="Klenk H.-P."/>
        </authorList>
    </citation>
    <scope>NUCLEOTIDE SEQUENCE [LARGE SCALE GENOMIC DNA]</scope>
    <source>
        <strain evidence="1 2">DSM 15454</strain>
    </source>
</reference>
<sequence length="133" mass="15469">MELNRDARSLEKQMHARFAKAFRVTTLSDFEAGVLSKGYVTREDYEEAYRLYVEKMTAAGFLVEEIVDDSGYYVRNYSSRRMDEFYAQDAPASEVSRREEEERSLSRECEVGTFQLISTIFHEQSKPSSQFDG</sequence>
<organism evidence="1 2">
    <name type="scientific">Paeniglutamicibacter psychrophenolicus</name>
    <dbReference type="NCBI Taxonomy" id="257454"/>
    <lineage>
        <taxon>Bacteria</taxon>
        <taxon>Bacillati</taxon>
        <taxon>Actinomycetota</taxon>
        <taxon>Actinomycetes</taxon>
        <taxon>Micrococcales</taxon>
        <taxon>Micrococcaceae</taxon>
        <taxon>Paeniglutamicibacter</taxon>
    </lineage>
</organism>
<evidence type="ECO:0000313" key="1">
    <source>
        <dbReference type="EMBL" id="MBP2374942.1"/>
    </source>
</evidence>
<name>A0ABS4WFH4_9MICC</name>
<keyword evidence="2" id="KW-1185">Reference proteome</keyword>
<evidence type="ECO:0000313" key="2">
    <source>
        <dbReference type="Proteomes" id="UP000766570"/>
    </source>
</evidence>
<dbReference type="EMBL" id="JAGIOE010000001">
    <property type="protein sequence ID" value="MBP2374942.1"/>
    <property type="molecule type" value="Genomic_DNA"/>
</dbReference>
<comment type="caution">
    <text evidence="1">The sequence shown here is derived from an EMBL/GenBank/DDBJ whole genome shotgun (WGS) entry which is preliminary data.</text>
</comment>
<protein>
    <submittedName>
        <fullName evidence="1">Uncharacterized protein</fullName>
    </submittedName>
</protein>
<dbReference type="RefSeq" id="WP_209908125.1">
    <property type="nucleotide sequence ID" value="NZ_BAAAMI010000008.1"/>
</dbReference>